<name>A0ABD2YE36_9GENT</name>
<sequence>MEHKCEMERLGLINKVLGKAPVDMSKKILMEKADEIAVHACGISSHNAIDDQEIRKVVMSESYENISGGRSNRKFRKIINKSRQPSKDIINQIVQLNDMGKKSEDPGYNLSTVDHLNGQLLKLYFSEQDINQIMQIPVSVRGSKDRNSITQQTGIGIVAREWNGSIVAIWAMNESSKNSEELEATKPTRLLESYLIVKKLSQKNWCITNFGFYWKSP</sequence>
<evidence type="ECO:0000313" key="1">
    <source>
        <dbReference type="EMBL" id="KAL3504122.1"/>
    </source>
</evidence>
<gene>
    <name evidence="1" type="ORF">ACH5RR_033963</name>
</gene>
<reference evidence="1 2" key="1">
    <citation type="submission" date="2024-11" db="EMBL/GenBank/DDBJ databases">
        <title>A near-complete genome assembly of Cinchona calisaya.</title>
        <authorList>
            <person name="Lian D.C."/>
            <person name="Zhao X.W."/>
            <person name="Wei L."/>
        </authorList>
    </citation>
    <scope>NUCLEOTIDE SEQUENCE [LARGE SCALE GENOMIC DNA]</scope>
    <source>
        <tissue evidence="1">Nenye</tissue>
    </source>
</reference>
<proteinExistence type="predicted"/>
<accession>A0ABD2YE36</accession>
<comment type="caution">
    <text evidence="1">The sequence shown here is derived from an EMBL/GenBank/DDBJ whole genome shotgun (WGS) entry which is preliminary data.</text>
</comment>
<dbReference type="EMBL" id="JBJUIK010000014">
    <property type="protein sequence ID" value="KAL3504122.1"/>
    <property type="molecule type" value="Genomic_DNA"/>
</dbReference>
<organism evidence="1 2">
    <name type="scientific">Cinchona calisaya</name>
    <dbReference type="NCBI Taxonomy" id="153742"/>
    <lineage>
        <taxon>Eukaryota</taxon>
        <taxon>Viridiplantae</taxon>
        <taxon>Streptophyta</taxon>
        <taxon>Embryophyta</taxon>
        <taxon>Tracheophyta</taxon>
        <taxon>Spermatophyta</taxon>
        <taxon>Magnoliopsida</taxon>
        <taxon>eudicotyledons</taxon>
        <taxon>Gunneridae</taxon>
        <taxon>Pentapetalae</taxon>
        <taxon>asterids</taxon>
        <taxon>lamiids</taxon>
        <taxon>Gentianales</taxon>
        <taxon>Rubiaceae</taxon>
        <taxon>Cinchonoideae</taxon>
        <taxon>Cinchoneae</taxon>
        <taxon>Cinchona</taxon>
    </lineage>
</organism>
<keyword evidence="2" id="KW-1185">Reference proteome</keyword>
<dbReference type="AlphaFoldDB" id="A0ABD2YE36"/>
<dbReference type="Proteomes" id="UP001630127">
    <property type="component" value="Unassembled WGS sequence"/>
</dbReference>
<protein>
    <submittedName>
        <fullName evidence="1">Uncharacterized protein</fullName>
    </submittedName>
</protein>
<evidence type="ECO:0000313" key="2">
    <source>
        <dbReference type="Proteomes" id="UP001630127"/>
    </source>
</evidence>